<dbReference type="RefSeq" id="YP_009801888.1">
    <property type="nucleotide sequence ID" value="NC_047976.1"/>
</dbReference>
<accession>A0A2U8UP76</accession>
<reference evidence="2 3" key="1">
    <citation type="submission" date="2018-04" db="EMBL/GenBank/DDBJ databases">
        <authorList>
            <person name="Paschalis M.I."/>
            <person name="Cheong D.K."/>
            <person name="Petit-Frere T."/>
            <person name="Stoner K.N."/>
            <person name="Veracka M."/>
            <person name="Ewers R.M."/>
            <person name="Maciver D.B."/>
            <person name="Santiago X."/>
            <person name="Nichols C.D."/>
            <person name="Scaff D.S."/>
            <person name="Osorio S.M."/>
            <person name="Mercado F.J."/>
            <person name="Tamondong K.G."/>
            <person name="Lee J."/>
            <person name="Nicholson R.L."/>
            <person name="Antonucci M.K."/>
            <person name="Anger G.K."/>
            <person name="Washington J.M."/>
            <person name="Garlena R.A."/>
            <person name="Russell D.A."/>
            <person name="Pope W.H."/>
            <person name="Jacobs-Sera D."/>
            <person name="Hendrix R.W."/>
            <person name="Hatfull G.F."/>
        </authorList>
    </citation>
    <scope>NUCLEOTIDE SEQUENCE [LARGE SCALE GENOMIC DNA]</scope>
</reference>
<dbReference type="GeneID" id="54992416"/>
<evidence type="ECO:0000313" key="3">
    <source>
        <dbReference type="Proteomes" id="UP000246726"/>
    </source>
</evidence>
<dbReference type="Proteomes" id="UP000246726">
    <property type="component" value="Segment"/>
</dbReference>
<evidence type="ECO:0000256" key="1">
    <source>
        <dbReference type="SAM" id="MobiDB-lite"/>
    </source>
</evidence>
<evidence type="ECO:0000313" key="2">
    <source>
        <dbReference type="EMBL" id="AWN05534.1"/>
    </source>
</evidence>
<sequence length="97" mass="10308">MTTELSTEDRDAIKSILTAWRDEGVENPLLPMDVDADGDGICDSWGLDADGEVVLVSGASLEDTVYVSEGDDIGPESVVLDMSPVADEDDEEDESDG</sequence>
<feature type="compositionally biased region" description="Acidic residues" evidence="1">
    <location>
        <begin position="86"/>
        <end position="97"/>
    </location>
</feature>
<gene>
    <name evidence="2" type="primary">41</name>
    <name evidence="2" type="ORF">SEA_PASCHALIS_41</name>
</gene>
<proteinExistence type="predicted"/>
<feature type="region of interest" description="Disordered" evidence="1">
    <location>
        <begin position="69"/>
        <end position="97"/>
    </location>
</feature>
<name>A0A2U8UP76_9CAUD</name>
<dbReference type="EMBL" id="MH155873">
    <property type="protein sequence ID" value="AWN05534.1"/>
    <property type="molecule type" value="Genomic_DNA"/>
</dbReference>
<keyword evidence="3" id="KW-1185">Reference proteome</keyword>
<protein>
    <submittedName>
        <fullName evidence="2">Uncharacterized protein</fullName>
    </submittedName>
</protein>
<organism evidence="2 3">
    <name type="scientific">Microbacterium phage Paschalis</name>
    <dbReference type="NCBI Taxonomy" id="2992928"/>
    <lineage>
        <taxon>Viruses</taxon>
        <taxon>Duplodnaviria</taxon>
        <taxon>Heunggongvirae</taxon>
        <taxon>Uroviricota</taxon>
        <taxon>Caudoviricetes</taxon>
        <taxon>Hodgkinviridae</taxon>
        <taxon>Quhwahvirus</taxon>
        <taxon>Quhwahvirus paschalis</taxon>
    </lineage>
</organism>